<evidence type="ECO:0000313" key="11">
    <source>
        <dbReference type="Proteomes" id="UP001597119"/>
    </source>
</evidence>
<accession>A0ABD6C8L7</accession>
<dbReference type="PANTHER" id="PTHR36506:SF1">
    <property type="entry name" value="PREFLAGELLIN PEPTIDASE"/>
    <property type="match status" value="1"/>
</dbReference>
<dbReference type="AlphaFoldDB" id="A0ABD6C8L7"/>
<feature type="transmembrane region" description="Helical" evidence="7">
    <location>
        <begin position="329"/>
        <end position="351"/>
    </location>
</feature>
<evidence type="ECO:0000256" key="7">
    <source>
        <dbReference type="SAM" id="Phobius"/>
    </source>
</evidence>
<comment type="subcellular location">
    <subcellularLocation>
        <location evidence="1">Cell membrane</location>
        <topology evidence="1">Multi-pass membrane protein</topology>
    </subcellularLocation>
</comment>
<dbReference type="EC" id="3.4.23.43" evidence="10"/>
<keyword evidence="5 7" id="KW-0472">Membrane</keyword>
<dbReference type="GO" id="GO:0005886">
    <property type="term" value="C:plasma membrane"/>
    <property type="evidence" value="ECO:0007669"/>
    <property type="project" value="UniProtKB-SubCell"/>
</dbReference>
<dbReference type="InterPro" id="IPR000045">
    <property type="entry name" value="Prepilin_IV_endopep_pep"/>
</dbReference>
<gene>
    <name evidence="10" type="ORF">ACFR9U_05365</name>
</gene>
<dbReference type="EMBL" id="JBHUDJ010000002">
    <property type="protein sequence ID" value="MFD1586400.1"/>
    <property type="molecule type" value="Genomic_DNA"/>
</dbReference>
<dbReference type="PANTHER" id="PTHR36506">
    <property type="entry name" value="PREFLAGELLIN PEPTIDASE"/>
    <property type="match status" value="1"/>
</dbReference>
<dbReference type="Proteomes" id="UP001597119">
    <property type="component" value="Unassembled WGS sequence"/>
</dbReference>
<dbReference type="Pfam" id="PF06847">
    <property type="entry name" value="Arc_PepC_II"/>
    <property type="match status" value="1"/>
</dbReference>
<evidence type="ECO:0000256" key="5">
    <source>
        <dbReference type="ARBA" id="ARBA00023136"/>
    </source>
</evidence>
<keyword evidence="11" id="KW-1185">Reference proteome</keyword>
<evidence type="ECO:0000259" key="8">
    <source>
        <dbReference type="Pfam" id="PF01478"/>
    </source>
</evidence>
<keyword evidence="10" id="KW-0378">Hydrolase</keyword>
<name>A0ABD6C8L7_9EURY</name>
<keyword evidence="4 7" id="KW-1133">Transmembrane helix</keyword>
<dbReference type="InterPro" id="IPR052218">
    <property type="entry name" value="Preflagellin_Peptidase"/>
</dbReference>
<dbReference type="Pfam" id="PF01478">
    <property type="entry name" value="Peptidase_A24"/>
    <property type="match status" value="1"/>
</dbReference>
<evidence type="ECO:0000256" key="2">
    <source>
        <dbReference type="ARBA" id="ARBA00022475"/>
    </source>
</evidence>
<dbReference type="GO" id="GO:0004190">
    <property type="term" value="F:aspartic-type endopeptidase activity"/>
    <property type="evidence" value="ECO:0007669"/>
    <property type="project" value="UniProtKB-EC"/>
</dbReference>
<keyword evidence="3 7" id="KW-0812">Transmembrane</keyword>
<feature type="transmembrane region" description="Helical" evidence="7">
    <location>
        <begin position="111"/>
        <end position="131"/>
    </location>
</feature>
<dbReference type="RefSeq" id="WP_247379817.1">
    <property type="nucleotide sequence ID" value="NZ_JALLGV010000007.1"/>
</dbReference>
<reference evidence="10 11" key="1">
    <citation type="journal article" date="2019" name="Int. J. Syst. Evol. Microbiol.">
        <title>The Global Catalogue of Microorganisms (GCM) 10K type strain sequencing project: providing services to taxonomists for standard genome sequencing and annotation.</title>
        <authorList>
            <consortium name="The Broad Institute Genomics Platform"/>
            <consortium name="The Broad Institute Genome Sequencing Center for Infectious Disease"/>
            <person name="Wu L."/>
            <person name="Ma J."/>
        </authorList>
    </citation>
    <scope>NUCLEOTIDE SEQUENCE [LARGE SCALE GENOMIC DNA]</scope>
    <source>
        <strain evidence="10 11">CGMCC 1.12125</strain>
    </source>
</reference>
<evidence type="ECO:0000256" key="4">
    <source>
        <dbReference type="ARBA" id="ARBA00022989"/>
    </source>
</evidence>
<feature type="domain" description="Preflagellin peptidase C-terminal" evidence="9">
    <location>
        <begin position="317"/>
        <end position="346"/>
    </location>
</feature>
<evidence type="ECO:0000256" key="3">
    <source>
        <dbReference type="ARBA" id="ARBA00022692"/>
    </source>
</evidence>
<keyword evidence="2" id="KW-1003">Cell membrane</keyword>
<dbReference type="InterPro" id="IPR009655">
    <property type="entry name" value="Preflagellin_peptidase_C"/>
</dbReference>
<dbReference type="Gene3D" id="1.20.120.1220">
    <property type="match status" value="1"/>
</dbReference>
<feature type="compositionally biased region" description="Basic and acidic residues" evidence="6">
    <location>
        <begin position="254"/>
        <end position="270"/>
    </location>
</feature>
<evidence type="ECO:0000313" key="10">
    <source>
        <dbReference type="EMBL" id="MFD1586400.1"/>
    </source>
</evidence>
<feature type="transmembrane region" description="Helical" evidence="7">
    <location>
        <begin position="78"/>
        <end position="99"/>
    </location>
</feature>
<organism evidence="10 11">
    <name type="scientific">Halorientalis brevis</name>
    <dbReference type="NCBI Taxonomy" id="1126241"/>
    <lineage>
        <taxon>Archaea</taxon>
        <taxon>Methanobacteriati</taxon>
        <taxon>Methanobacteriota</taxon>
        <taxon>Stenosarchaea group</taxon>
        <taxon>Halobacteria</taxon>
        <taxon>Halobacteriales</taxon>
        <taxon>Haloarculaceae</taxon>
        <taxon>Halorientalis</taxon>
    </lineage>
</organism>
<feature type="transmembrane region" description="Helical" evidence="7">
    <location>
        <begin position="46"/>
        <end position="66"/>
    </location>
</feature>
<feature type="transmembrane region" description="Helical" evidence="7">
    <location>
        <begin position="12"/>
        <end position="34"/>
    </location>
</feature>
<comment type="caution">
    <text evidence="10">The sequence shown here is derived from an EMBL/GenBank/DDBJ whole genome shotgun (WGS) entry which is preliminary data.</text>
</comment>
<sequence length="356" mass="38905">MLSLDLASELSSLGSAPDLLRLLAVPVFGWAAWLDIRTRRVPNQTWLPLLVLGVLTLAWEGWLVYTGSTMTYVNEARFLFRVLFSVGFIVPLAYGFWWLGGFGGADAKGLITLALLFPTYPTYFLPTMAFPQVVPTLGVFSMTVLSNTVVIGIAYPFVLMVRNALGGHVGKAMFVGRPITWDAATEEYGRLLENPDGFTRGGLDLDALRMYLRWRGVTLAEVRENPDHYRDPTTLPEDPNPAGDGSIPVTDGGKSVKEERSTPDADGLAERRDRAVIPEFETADDPWGAEAFLDDIPGTAYGTSAEELRGGLEVLTTEDTVWLTPGVPFLVPMFVGLVVSLVYGDVLYALIGTMGF</sequence>
<evidence type="ECO:0000256" key="1">
    <source>
        <dbReference type="ARBA" id="ARBA00004651"/>
    </source>
</evidence>
<evidence type="ECO:0000256" key="6">
    <source>
        <dbReference type="SAM" id="MobiDB-lite"/>
    </source>
</evidence>
<feature type="domain" description="Prepilin type IV endopeptidase peptidase" evidence="8">
    <location>
        <begin position="25"/>
        <end position="155"/>
    </location>
</feature>
<evidence type="ECO:0000259" key="9">
    <source>
        <dbReference type="Pfam" id="PF06847"/>
    </source>
</evidence>
<proteinExistence type="predicted"/>
<protein>
    <submittedName>
        <fullName evidence="10">Prepilin peptidase</fullName>
        <ecNumber evidence="10">3.4.23.43</ecNumber>
    </submittedName>
</protein>
<feature type="region of interest" description="Disordered" evidence="6">
    <location>
        <begin position="225"/>
        <end position="270"/>
    </location>
</feature>
<feature type="transmembrane region" description="Helical" evidence="7">
    <location>
        <begin position="137"/>
        <end position="161"/>
    </location>
</feature>